<accession>A0A1H7SWH8</accession>
<dbReference type="Proteomes" id="UP000199297">
    <property type="component" value="Unassembled WGS sequence"/>
</dbReference>
<dbReference type="InterPro" id="IPR038157">
    <property type="entry name" value="FeoA_core_dom"/>
</dbReference>
<dbReference type="Pfam" id="PF04023">
    <property type="entry name" value="FeoA"/>
    <property type="match status" value="1"/>
</dbReference>
<dbReference type="InterPro" id="IPR008988">
    <property type="entry name" value="Transcriptional_repressor_C"/>
</dbReference>
<keyword evidence="4" id="KW-1185">Reference proteome</keyword>
<reference evidence="4" key="1">
    <citation type="submission" date="2016-10" db="EMBL/GenBank/DDBJ databases">
        <authorList>
            <person name="Varghese N."/>
            <person name="Submissions S."/>
        </authorList>
    </citation>
    <scope>NUCLEOTIDE SEQUENCE [LARGE SCALE GENOMIC DNA]</scope>
    <source>
        <strain evidence="4">CGMCC 1.9127</strain>
    </source>
</reference>
<evidence type="ECO:0000313" key="4">
    <source>
        <dbReference type="Proteomes" id="UP000199297"/>
    </source>
</evidence>
<gene>
    <name evidence="3" type="ORF">SAMN05216262_12141</name>
</gene>
<dbReference type="STRING" id="641665.GCA_002104455_01993"/>
<name>A0A1H7SWH8_9GAMM</name>
<sequence>MIIIIIYSVVMTLSELSLHQQARISLLPSDFALSAQLIAQGFALQSVISLAHKAPFNGPLAFYLHGTKMCLPLAIAQQINIELVPA</sequence>
<evidence type="ECO:0000259" key="2">
    <source>
        <dbReference type="SMART" id="SM00899"/>
    </source>
</evidence>
<dbReference type="EMBL" id="FOBI01000021">
    <property type="protein sequence ID" value="SEL77000.1"/>
    <property type="molecule type" value="Genomic_DNA"/>
</dbReference>
<dbReference type="GO" id="GO:0046914">
    <property type="term" value="F:transition metal ion binding"/>
    <property type="evidence" value="ECO:0007669"/>
    <property type="project" value="InterPro"/>
</dbReference>
<dbReference type="AlphaFoldDB" id="A0A1H7SWH8"/>
<dbReference type="SUPFAM" id="SSF50037">
    <property type="entry name" value="C-terminal domain of transcriptional repressors"/>
    <property type="match status" value="1"/>
</dbReference>
<dbReference type="Gene3D" id="2.30.30.90">
    <property type="match status" value="1"/>
</dbReference>
<evidence type="ECO:0000256" key="1">
    <source>
        <dbReference type="ARBA" id="ARBA00023004"/>
    </source>
</evidence>
<feature type="domain" description="Ferrous iron transporter FeoA-like" evidence="2">
    <location>
        <begin position="11"/>
        <end position="83"/>
    </location>
</feature>
<keyword evidence="1" id="KW-0408">Iron</keyword>
<organism evidence="3 4">
    <name type="scientific">Colwellia chukchiensis</name>
    <dbReference type="NCBI Taxonomy" id="641665"/>
    <lineage>
        <taxon>Bacteria</taxon>
        <taxon>Pseudomonadati</taxon>
        <taxon>Pseudomonadota</taxon>
        <taxon>Gammaproteobacteria</taxon>
        <taxon>Alteromonadales</taxon>
        <taxon>Colwelliaceae</taxon>
        <taxon>Colwellia</taxon>
    </lineage>
</organism>
<dbReference type="SMART" id="SM00899">
    <property type="entry name" value="FeoA"/>
    <property type="match status" value="1"/>
</dbReference>
<proteinExistence type="predicted"/>
<dbReference type="InterPro" id="IPR007167">
    <property type="entry name" value="Fe-transptr_FeoA-like"/>
</dbReference>
<evidence type="ECO:0000313" key="3">
    <source>
        <dbReference type="EMBL" id="SEL77000.1"/>
    </source>
</evidence>
<protein>
    <submittedName>
        <fullName evidence="3">Ferrous iron transport protein A</fullName>
    </submittedName>
</protein>